<gene>
    <name evidence="1" type="ordered locus">CNE_2c24290</name>
</gene>
<dbReference type="AlphaFoldDB" id="F8GME6"/>
<dbReference type="KEGG" id="cnc:CNE_2c24290"/>
<dbReference type="EMBL" id="CP002878">
    <property type="protein sequence ID" value="AEI81374.1"/>
    <property type="molecule type" value="Genomic_DNA"/>
</dbReference>
<reference evidence="1 2" key="1">
    <citation type="journal article" date="2011" name="J. Bacteriol.">
        <title>Complete genome sequence of the type strain Cupriavidus necator N-1.</title>
        <authorList>
            <person name="Poehlein A."/>
            <person name="Kusian B."/>
            <person name="Friedrich B."/>
            <person name="Daniel R."/>
            <person name="Bowien B."/>
        </authorList>
    </citation>
    <scope>NUCLEOTIDE SEQUENCE [LARGE SCALE GENOMIC DNA]</scope>
    <source>
        <strain evidence="2">ATCC 43291 / DSM 13513 / CCUG 52238 / LMG 8453 / N-1</strain>
    </source>
</reference>
<dbReference type="HOGENOM" id="CLU_3232475_0_0_4"/>
<protein>
    <submittedName>
        <fullName evidence="1">Uncharacterized protein</fullName>
    </submittedName>
</protein>
<evidence type="ECO:0000313" key="1">
    <source>
        <dbReference type="EMBL" id="AEI81374.1"/>
    </source>
</evidence>
<dbReference type="Proteomes" id="UP000006798">
    <property type="component" value="Chromosome 2"/>
</dbReference>
<sequence length="43" mass="4398">MINGAPPIAGARPPRALLEAMLRALARASPASPHLPGIALTTR</sequence>
<accession>F8GME6</accession>
<organism evidence="1 2">
    <name type="scientific">Cupriavidus necator (strain ATCC 43291 / DSM 13513 / CCUG 52238 / LMG 8453 / N-1)</name>
    <name type="common">Ralstonia eutropha</name>
    <dbReference type="NCBI Taxonomy" id="1042878"/>
    <lineage>
        <taxon>Bacteria</taxon>
        <taxon>Pseudomonadati</taxon>
        <taxon>Pseudomonadota</taxon>
        <taxon>Betaproteobacteria</taxon>
        <taxon>Burkholderiales</taxon>
        <taxon>Burkholderiaceae</taxon>
        <taxon>Cupriavidus</taxon>
    </lineage>
</organism>
<name>F8GME6_CUPNN</name>
<evidence type="ECO:0000313" key="2">
    <source>
        <dbReference type="Proteomes" id="UP000006798"/>
    </source>
</evidence>
<proteinExistence type="predicted"/>